<reference evidence="2" key="1">
    <citation type="submission" date="2022-12" db="EMBL/GenBank/DDBJ databases">
        <title>Genomic Characterization of Candidatus Phytoplasma sacchari in China.</title>
        <authorList>
            <person name="Zhang R.-Y."/>
        </authorList>
    </citation>
    <scope>NUCLEOTIDE SEQUENCE [LARGE SCALE GENOMIC DNA]</scope>
    <source>
        <strain evidence="2">SCWL1</strain>
    </source>
</reference>
<evidence type="ECO:0000313" key="3">
    <source>
        <dbReference type="Proteomes" id="UP001210120"/>
    </source>
</evidence>
<gene>
    <name evidence="2" type="ORF">O7R10_00790</name>
</gene>
<organism evidence="2 3">
    <name type="scientific">Candidatus Phytoplasma sacchari</name>
    <dbReference type="NCBI Taxonomy" id="2609813"/>
    <lineage>
        <taxon>Bacteria</taxon>
        <taxon>Bacillati</taxon>
        <taxon>Mycoplasmatota</taxon>
        <taxon>Mollicutes</taxon>
        <taxon>Acholeplasmatales</taxon>
        <taxon>Acholeplasmataceae</taxon>
        <taxon>Candidatus Phytoplasma</taxon>
        <taxon>16SrXI (Rice yellow dwarf group)</taxon>
    </lineage>
</organism>
<evidence type="ECO:0000313" key="2">
    <source>
        <dbReference type="EMBL" id="WBL31585.1"/>
    </source>
</evidence>
<name>A0ABY7M2D4_9MOLU</name>
<protein>
    <submittedName>
        <fullName evidence="2">Uncharacterized protein</fullName>
    </submittedName>
</protein>
<accession>A0ABY7M2D4</accession>
<keyword evidence="1" id="KW-0472">Membrane</keyword>
<dbReference type="Proteomes" id="UP001210120">
    <property type="component" value="Chromosome"/>
</dbReference>
<keyword evidence="1" id="KW-1133">Transmembrane helix</keyword>
<feature type="transmembrane region" description="Helical" evidence="1">
    <location>
        <begin position="91"/>
        <end position="114"/>
    </location>
</feature>
<evidence type="ECO:0000256" key="1">
    <source>
        <dbReference type="SAM" id="Phobius"/>
    </source>
</evidence>
<feature type="transmembrane region" description="Helical" evidence="1">
    <location>
        <begin position="126"/>
        <end position="148"/>
    </location>
</feature>
<keyword evidence="3" id="KW-1185">Reference proteome</keyword>
<dbReference type="EMBL" id="CP115156">
    <property type="protein sequence ID" value="WBL31585.1"/>
    <property type="molecule type" value="Genomic_DNA"/>
</dbReference>
<feature type="transmembrane region" description="Helical" evidence="1">
    <location>
        <begin position="154"/>
        <end position="172"/>
    </location>
</feature>
<keyword evidence="1" id="KW-0812">Transmembrane</keyword>
<proteinExistence type="predicted"/>
<sequence>MFPKVKNHSFVLSKKISLEECKKLRASKENGDIITFNNIDKSCRIFHRVIYNNIDEGYVTTMGDNNKCLLLDEEKIFYQDIISKNIFHINFYSLFIITVFVVFYSRYLILRIYFSLKLKKRKVNRVFLFIFHFFSIFCLDFFLIILLFVFFNSILNLFLIYYSIFFLSWIISTKKVMKNKYSIN</sequence>